<accession>A0A239P1Q0</accession>
<dbReference type="Gene3D" id="3.40.50.1980">
    <property type="entry name" value="Nitrogenase molybdenum iron protein domain"/>
    <property type="match status" value="2"/>
</dbReference>
<evidence type="ECO:0000259" key="3">
    <source>
        <dbReference type="PROSITE" id="PS50983"/>
    </source>
</evidence>
<dbReference type="Proteomes" id="UP000198280">
    <property type="component" value="Unassembled WGS sequence"/>
</dbReference>
<comment type="similarity">
    <text evidence="1">Belongs to the bacterial solute-binding protein 8 family.</text>
</comment>
<dbReference type="AlphaFoldDB" id="A0A239P1Q0"/>
<evidence type="ECO:0000256" key="2">
    <source>
        <dbReference type="SAM" id="MobiDB-lite"/>
    </source>
</evidence>
<feature type="region of interest" description="Disordered" evidence="2">
    <location>
        <begin position="51"/>
        <end position="88"/>
    </location>
</feature>
<proteinExistence type="inferred from homology"/>
<protein>
    <submittedName>
        <fullName evidence="4">Iron complex transport system substrate-binding protein</fullName>
    </submittedName>
</protein>
<dbReference type="PANTHER" id="PTHR30535">
    <property type="entry name" value="VITAMIN B12-BINDING PROTEIN"/>
    <property type="match status" value="1"/>
</dbReference>
<dbReference type="InterPro" id="IPR050902">
    <property type="entry name" value="ABC_Transporter_SBP"/>
</dbReference>
<dbReference type="OrthoDB" id="9797736at2"/>
<reference evidence="4 5" key="1">
    <citation type="submission" date="2017-06" db="EMBL/GenBank/DDBJ databases">
        <authorList>
            <person name="Kim H.J."/>
            <person name="Triplett B.A."/>
        </authorList>
    </citation>
    <scope>NUCLEOTIDE SEQUENCE [LARGE SCALE GENOMIC DNA]</scope>
    <source>
        <strain evidence="4 5">CGMCC 4.1858</strain>
    </source>
</reference>
<keyword evidence="5" id="KW-1185">Reference proteome</keyword>
<feature type="domain" description="Fe/B12 periplasmic-binding" evidence="3">
    <location>
        <begin position="125"/>
        <end position="388"/>
    </location>
</feature>
<organism evidence="4 5">
    <name type="scientific">Actinacidiphila glaucinigra</name>
    <dbReference type="NCBI Taxonomy" id="235986"/>
    <lineage>
        <taxon>Bacteria</taxon>
        <taxon>Bacillati</taxon>
        <taxon>Actinomycetota</taxon>
        <taxon>Actinomycetes</taxon>
        <taxon>Kitasatosporales</taxon>
        <taxon>Streptomycetaceae</taxon>
        <taxon>Actinacidiphila</taxon>
    </lineage>
</organism>
<evidence type="ECO:0000256" key="1">
    <source>
        <dbReference type="ARBA" id="ARBA00008814"/>
    </source>
</evidence>
<dbReference type="RefSeq" id="WP_089229466.1">
    <property type="nucleotide sequence ID" value="NZ_FZOF01000062.1"/>
</dbReference>
<dbReference type="Pfam" id="PF01497">
    <property type="entry name" value="Peripla_BP_2"/>
    <property type="match status" value="1"/>
</dbReference>
<dbReference type="PANTHER" id="PTHR30535:SF4">
    <property type="entry name" value="HEMIN-BINDING PERIPLASMIC PROTEIN HMUT"/>
    <property type="match status" value="1"/>
</dbReference>
<dbReference type="EMBL" id="FZOF01000062">
    <property type="protein sequence ID" value="SNT60259.1"/>
    <property type="molecule type" value="Genomic_DNA"/>
</dbReference>
<evidence type="ECO:0000313" key="5">
    <source>
        <dbReference type="Proteomes" id="UP000198280"/>
    </source>
</evidence>
<dbReference type="SUPFAM" id="SSF53807">
    <property type="entry name" value="Helical backbone' metal receptor"/>
    <property type="match status" value="1"/>
</dbReference>
<feature type="region of interest" description="Disordered" evidence="2">
    <location>
        <begin position="1"/>
        <end position="25"/>
    </location>
</feature>
<dbReference type="PROSITE" id="PS50983">
    <property type="entry name" value="FE_B12_PBP"/>
    <property type="match status" value="1"/>
</dbReference>
<sequence length="399" mass="41386">MTGNRQPQPPCPSSSATGRGVPTAPRTAPARRILLGLLLVVPVLLSGCGSPASASRPGQVGAGRTVPWDQVRPAADPRSYSGPTTATVADSDITPVTRAARPVLPTTVTDVQGTKVTVRSADRILALDLYGSLAATVQGLGLGDRLVGRDQSTGFPAAAKLPLVTRGGHRLNAEAILALHPTVLITDTTLGPWDVVLQLRDSGVPVVVVGARRSLDTVGTLVDEVSAALGVKAEGRQLRDRLRKEIAVERAQIAKVVPADAARRPRVMFLYARGQAGVYYLFGKGSGADSLIRALRAVDVASEAGINGFTPLNAEAMAKAKPDVIMMMSEGLRSVGGVEGALSLPGVAQTPAGQRRRIVDMSDYQVLSFGPLTARVLDALARAVYAPDSLATSHAGAAS</sequence>
<gene>
    <name evidence="4" type="ORF">SAMN05216252_1625</name>
</gene>
<dbReference type="InterPro" id="IPR002491">
    <property type="entry name" value="ABC_transptr_periplasmic_BD"/>
</dbReference>
<name>A0A239P1Q0_9ACTN</name>
<evidence type="ECO:0000313" key="4">
    <source>
        <dbReference type="EMBL" id="SNT60259.1"/>
    </source>
</evidence>